<keyword evidence="3" id="KW-1185">Reference proteome</keyword>
<evidence type="ECO:0008006" key="4">
    <source>
        <dbReference type="Google" id="ProtNLM"/>
    </source>
</evidence>
<feature type="transmembrane region" description="Helical" evidence="1">
    <location>
        <begin position="83"/>
        <end position="102"/>
    </location>
</feature>
<organism evidence="2 3">
    <name type="scientific">Pseudoalteromonas luteoviolacea DSM 6061</name>
    <dbReference type="NCBI Taxonomy" id="1365250"/>
    <lineage>
        <taxon>Bacteria</taxon>
        <taxon>Pseudomonadati</taxon>
        <taxon>Pseudomonadota</taxon>
        <taxon>Gammaproteobacteria</taxon>
        <taxon>Alteromonadales</taxon>
        <taxon>Pseudoalteromonadaceae</taxon>
        <taxon>Pseudoalteromonas</taxon>
    </lineage>
</organism>
<dbReference type="EMBL" id="AUYB01000148">
    <property type="protein sequence ID" value="KZN30669.1"/>
    <property type="molecule type" value="Genomic_DNA"/>
</dbReference>
<feature type="transmembrane region" description="Helical" evidence="1">
    <location>
        <begin position="54"/>
        <end position="77"/>
    </location>
</feature>
<dbReference type="STRING" id="43657.S4054249_02965"/>
<evidence type="ECO:0000313" key="3">
    <source>
        <dbReference type="Proteomes" id="UP000076643"/>
    </source>
</evidence>
<comment type="caution">
    <text evidence="2">The sequence shown here is derived from an EMBL/GenBank/DDBJ whole genome shotgun (WGS) entry which is preliminary data.</text>
</comment>
<dbReference type="RefSeq" id="WP_063366044.1">
    <property type="nucleotide sequence ID" value="NZ_AQHB01000039.1"/>
</dbReference>
<keyword evidence="1" id="KW-0472">Membrane</keyword>
<keyword evidence="1" id="KW-1133">Transmembrane helix</keyword>
<protein>
    <recommendedName>
        <fullName evidence="4">DUF2269 domain-containing protein</fullName>
    </recommendedName>
</protein>
<gene>
    <name evidence="2" type="ORF">N475_24395</name>
</gene>
<dbReference type="AlphaFoldDB" id="A0A166UH94"/>
<dbReference type="Proteomes" id="UP000076643">
    <property type="component" value="Unassembled WGS sequence"/>
</dbReference>
<keyword evidence="1" id="KW-0812">Transmembrane</keyword>
<dbReference type="Pfam" id="PF10027">
    <property type="entry name" value="DUF2269"/>
    <property type="match status" value="1"/>
</dbReference>
<evidence type="ECO:0000256" key="1">
    <source>
        <dbReference type="SAM" id="Phobius"/>
    </source>
</evidence>
<sequence>MLEPYFVAKLIHILAAVVVTGTGAGIAFFMFMANRSNNPQAIYITTKLVVLGDWLFTTPAVITQIISGLYLMYLLGYSFSSEWFYAVAGLFVLIGLCWLPVLKIQYRLRALAQESVEKNHISGEFKSLMRIWTLLGISAFAAILVIFWLMVFKPLPVV</sequence>
<feature type="transmembrane region" description="Helical" evidence="1">
    <location>
        <begin position="6"/>
        <end position="33"/>
    </location>
</feature>
<accession>A0A166UH94</accession>
<proteinExistence type="predicted"/>
<feature type="transmembrane region" description="Helical" evidence="1">
    <location>
        <begin position="131"/>
        <end position="151"/>
    </location>
</feature>
<name>A0A166UH94_9GAMM</name>
<evidence type="ECO:0000313" key="2">
    <source>
        <dbReference type="EMBL" id="KZN30669.1"/>
    </source>
</evidence>
<dbReference type="PATRIC" id="fig|1365250.3.peg.4885"/>
<reference evidence="2 3" key="1">
    <citation type="submission" date="2013-07" db="EMBL/GenBank/DDBJ databases">
        <title>Comparative Genomic and Metabolomic Analysis of Twelve Strains of Pseudoalteromonas luteoviolacea.</title>
        <authorList>
            <person name="Vynne N.G."/>
            <person name="Mansson M."/>
            <person name="Gram L."/>
        </authorList>
    </citation>
    <scope>NUCLEOTIDE SEQUENCE [LARGE SCALE GENOMIC DNA]</scope>
    <source>
        <strain evidence="2 3">DSM 6061</strain>
    </source>
</reference>
<dbReference type="InterPro" id="IPR018729">
    <property type="entry name" value="DUF2269_transmembrane"/>
</dbReference>